<proteinExistence type="predicted"/>
<name>A0ACB7TK10_HYAAI</name>
<reference evidence="1" key="1">
    <citation type="submission" date="2020-05" db="EMBL/GenBank/DDBJ databases">
        <title>Large-scale comparative analyses of tick genomes elucidate their genetic diversity and vector capacities.</title>
        <authorList>
            <person name="Jia N."/>
            <person name="Wang J."/>
            <person name="Shi W."/>
            <person name="Du L."/>
            <person name="Sun Y."/>
            <person name="Zhan W."/>
            <person name="Jiang J."/>
            <person name="Wang Q."/>
            <person name="Zhang B."/>
            <person name="Ji P."/>
            <person name="Sakyi L.B."/>
            <person name="Cui X."/>
            <person name="Yuan T."/>
            <person name="Jiang B."/>
            <person name="Yang W."/>
            <person name="Lam T.T.-Y."/>
            <person name="Chang Q."/>
            <person name="Ding S."/>
            <person name="Wang X."/>
            <person name="Zhu J."/>
            <person name="Ruan X."/>
            <person name="Zhao L."/>
            <person name="Wei J."/>
            <person name="Que T."/>
            <person name="Du C."/>
            <person name="Cheng J."/>
            <person name="Dai P."/>
            <person name="Han X."/>
            <person name="Huang E."/>
            <person name="Gao Y."/>
            <person name="Liu J."/>
            <person name="Shao H."/>
            <person name="Ye R."/>
            <person name="Li L."/>
            <person name="Wei W."/>
            <person name="Wang X."/>
            <person name="Wang C."/>
            <person name="Yang T."/>
            <person name="Huo Q."/>
            <person name="Li W."/>
            <person name="Guo W."/>
            <person name="Chen H."/>
            <person name="Zhou L."/>
            <person name="Ni X."/>
            <person name="Tian J."/>
            <person name="Zhou Y."/>
            <person name="Sheng Y."/>
            <person name="Liu T."/>
            <person name="Pan Y."/>
            <person name="Xia L."/>
            <person name="Li J."/>
            <person name="Zhao F."/>
            <person name="Cao W."/>
        </authorList>
    </citation>
    <scope>NUCLEOTIDE SEQUENCE</scope>
    <source>
        <strain evidence="1">Hyas-2018</strain>
    </source>
</reference>
<dbReference type="EMBL" id="CM023481">
    <property type="protein sequence ID" value="KAH6947398.1"/>
    <property type="molecule type" value="Genomic_DNA"/>
</dbReference>
<comment type="caution">
    <text evidence="1">The sequence shown here is derived from an EMBL/GenBank/DDBJ whole genome shotgun (WGS) entry which is preliminary data.</text>
</comment>
<evidence type="ECO:0000313" key="1">
    <source>
        <dbReference type="EMBL" id="KAH6947398.1"/>
    </source>
</evidence>
<gene>
    <name evidence="1" type="ORF">HPB50_018553</name>
</gene>
<dbReference type="Proteomes" id="UP000821845">
    <property type="component" value="Chromosome 1"/>
</dbReference>
<protein>
    <submittedName>
        <fullName evidence="1">Uncharacterized protein</fullName>
    </submittedName>
</protein>
<accession>A0ACB7TK10</accession>
<evidence type="ECO:0000313" key="2">
    <source>
        <dbReference type="Proteomes" id="UP000821845"/>
    </source>
</evidence>
<organism evidence="1 2">
    <name type="scientific">Hyalomma asiaticum</name>
    <name type="common">Tick</name>
    <dbReference type="NCBI Taxonomy" id="266040"/>
    <lineage>
        <taxon>Eukaryota</taxon>
        <taxon>Metazoa</taxon>
        <taxon>Ecdysozoa</taxon>
        <taxon>Arthropoda</taxon>
        <taxon>Chelicerata</taxon>
        <taxon>Arachnida</taxon>
        <taxon>Acari</taxon>
        <taxon>Parasitiformes</taxon>
        <taxon>Ixodida</taxon>
        <taxon>Ixodoidea</taxon>
        <taxon>Ixodidae</taxon>
        <taxon>Hyalomminae</taxon>
        <taxon>Hyalomma</taxon>
    </lineage>
</organism>
<keyword evidence="2" id="KW-1185">Reference proteome</keyword>
<sequence>MAATRKVPLIITGGEGGETSPLVVFSKYSSSTTAIGVYNIATTEGEGKQVELASWDAAQRVDYDRLKPRTVALGRVLDVLQHRLSRLAGEERGIREAGVPPQLPQPVHHPGGEQEPRGLNPYGARHSHGEKAARGVGGTAHCCE</sequence>